<evidence type="ECO:0000259" key="12">
    <source>
        <dbReference type="PROSITE" id="PS51194"/>
    </source>
</evidence>
<dbReference type="EMBL" id="CAGKOT010000076">
    <property type="protein sequence ID" value="CAB5392291.1"/>
    <property type="molecule type" value="Genomic_DNA"/>
</dbReference>
<dbReference type="PANTHER" id="PTHR13710">
    <property type="entry name" value="DNA HELICASE RECQ FAMILY MEMBER"/>
    <property type="match status" value="1"/>
</dbReference>
<evidence type="ECO:0000256" key="3">
    <source>
        <dbReference type="ARBA" id="ARBA00022801"/>
    </source>
</evidence>
<comment type="catalytic activity">
    <reaction evidence="10">
        <text>ATP + H2O = ADP + phosphate + H(+)</text>
        <dbReference type="Rhea" id="RHEA:13065"/>
        <dbReference type="ChEBI" id="CHEBI:15377"/>
        <dbReference type="ChEBI" id="CHEBI:15378"/>
        <dbReference type="ChEBI" id="CHEBI:30616"/>
        <dbReference type="ChEBI" id="CHEBI:43474"/>
        <dbReference type="ChEBI" id="CHEBI:456216"/>
    </reaction>
</comment>
<dbReference type="Pfam" id="PF00270">
    <property type="entry name" value="DEAD"/>
    <property type="match status" value="1"/>
</dbReference>
<dbReference type="SMART" id="SM00490">
    <property type="entry name" value="HELICc"/>
    <property type="match status" value="1"/>
</dbReference>
<evidence type="ECO:0000313" key="14">
    <source>
        <dbReference type="Proteomes" id="UP000684084"/>
    </source>
</evidence>
<dbReference type="InterPro" id="IPR004589">
    <property type="entry name" value="DNA_helicase_ATP-dep_RecQ"/>
</dbReference>
<evidence type="ECO:0000256" key="8">
    <source>
        <dbReference type="ARBA" id="ARBA00023242"/>
    </source>
</evidence>
<dbReference type="OrthoDB" id="10261556at2759"/>
<evidence type="ECO:0000256" key="7">
    <source>
        <dbReference type="ARBA" id="ARBA00023235"/>
    </source>
</evidence>
<keyword evidence="7" id="KW-0413">Isomerase</keyword>
<keyword evidence="5 10" id="KW-0067">ATP-binding</keyword>
<dbReference type="NCBIfam" id="TIGR00614">
    <property type="entry name" value="recQ_fam"/>
    <property type="match status" value="1"/>
</dbReference>
<dbReference type="GO" id="GO:0005524">
    <property type="term" value="F:ATP binding"/>
    <property type="evidence" value="ECO:0007669"/>
    <property type="project" value="UniProtKB-KW"/>
</dbReference>
<accession>A0A915ZYR3</accession>
<dbReference type="VEuPathDB" id="FungiDB:RhiirFUN_000140"/>
<keyword evidence="4 10" id="KW-0347">Helicase</keyword>
<keyword evidence="2 10" id="KW-0547">Nucleotide-binding</keyword>
<name>A0A915ZYR3_9GLOM</name>
<sequence length="587" mass="66772">MEYCDQIVNESYQQMSKSPVQSIPLEQFILQYVFQFPSFRLYQQKVIQSYTQGQDVFALIPMGGGKTFCYAASSLIFSELTVVILPLKALILDQVNELIKVGIPCAGLYATTGQSLEFQGKVFQEIAAKAIRILLVTPEKLMLNQGLRNMLRKVHGEIGVRFVIDEAHCILECNHYRPEWGKLGFLKEFFPSTSILLLTATCFQDDVEIICQNLNINSVNFNVIRSSCFSRPEIEYEVKKKSTREKNLIEITKIIDKISDGQCIIYCSSPGMCNEILPLLRDKLKETAIGAYHGGLESSERDHVMLQWKSQHLKVMIATNAFGLGVNSPNVRSVIHYTFPSSISNFIQESGRAGRDGNSAQSILFYSRNDIKTIYTIITGGRESDFINNESIERTQYLNKGQEKIFEMVTYCESIYECRAQQLAAYHSWQSDSQIPRCTKCDCCKNYFKDLPKSENIKNDVIHLLKVITAVTEFLGMKNQLTSPLDIVHVFAKANNNNIKEKQLGSLPIYNQNYNKTLRRFEDILRLLDKLIVKELVKVRVDLKKANTSTSSIQLTCKVIIEGITENAMEIAKDVSRNCNIKTQCRM</sequence>
<dbReference type="InterPro" id="IPR014001">
    <property type="entry name" value="Helicase_ATP-bd"/>
</dbReference>
<dbReference type="PANTHER" id="PTHR13710:SF153">
    <property type="entry name" value="RECQ-LIKE DNA HELICASE BLM"/>
    <property type="match status" value="1"/>
</dbReference>
<dbReference type="GO" id="GO:0016787">
    <property type="term" value="F:hydrolase activity"/>
    <property type="evidence" value="ECO:0007669"/>
    <property type="project" value="UniProtKB-KW"/>
</dbReference>
<evidence type="ECO:0000256" key="10">
    <source>
        <dbReference type="RuleBase" id="RU364117"/>
    </source>
</evidence>
<comment type="similarity">
    <text evidence="10">Belongs to the helicase family. RecQ subfamily.</text>
</comment>
<proteinExistence type="inferred from homology"/>
<dbReference type="Pfam" id="PF00271">
    <property type="entry name" value="Helicase_C"/>
    <property type="match status" value="1"/>
</dbReference>
<dbReference type="GO" id="GO:0000724">
    <property type="term" value="P:double-strand break repair via homologous recombination"/>
    <property type="evidence" value="ECO:0007669"/>
    <property type="project" value="TreeGrafter"/>
</dbReference>
<comment type="subcellular location">
    <subcellularLocation>
        <location evidence="1 10">Nucleus</location>
    </subcellularLocation>
</comment>
<organism evidence="13 14">
    <name type="scientific">Rhizophagus irregularis</name>
    <dbReference type="NCBI Taxonomy" id="588596"/>
    <lineage>
        <taxon>Eukaryota</taxon>
        <taxon>Fungi</taxon>
        <taxon>Fungi incertae sedis</taxon>
        <taxon>Mucoromycota</taxon>
        <taxon>Glomeromycotina</taxon>
        <taxon>Glomeromycetes</taxon>
        <taxon>Glomerales</taxon>
        <taxon>Glomeraceae</taxon>
        <taxon>Rhizophagus</taxon>
    </lineage>
</organism>
<dbReference type="InterPro" id="IPR011545">
    <property type="entry name" value="DEAD/DEAH_box_helicase_dom"/>
</dbReference>
<dbReference type="AlphaFoldDB" id="A0A915ZYR3"/>
<gene>
    <name evidence="13" type="ORF">CHRIB12_LOCUS22331</name>
</gene>
<evidence type="ECO:0000256" key="4">
    <source>
        <dbReference type="ARBA" id="ARBA00022806"/>
    </source>
</evidence>
<dbReference type="InterPro" id="IPR032284">
    <property type="entry name" value="RecQ_Zn-bd"/>
</dbReference>
<comment type="caution">
    <text evidence="13">The sequence shown here is derived from an EMBL/GenBank/DDBJ whole genome shotgun (WGS) entry which is preliminary data.</text>
</comment>
<dbReference type="PROSITE" id="PS51194">
    <property type="entry name" value="HELICASE_CTER"/>
    <property type="match status" value="1"/>
</dbReference>
<keyword evidence="6" id="KW-0238">DNA-binding</keyword>
<feature type="domain" description="Helicase C-terminal" evidence="12">
    <location>
        <begin position="250"/>
        <end position="406"/>
    </location>
</feature>
<dbReference type="SMART" id="SM00487">
    <property type="entry name" value="DEXDc"/>
    <property type="match status" value="1"/>
</dbReference>
<dbReference type="InterPro" id="IPR001650">
    <property type="entry name" value="Helicase_C-like"/>
</dbReference>
<dbReference type="GO" id="GO:0009378">
    <property type="term" value="F:four-way junction helicase activity"/>
    <property type="evidence" value="ECO:0007669"/>
    <property type="project" value="TreeGrafter"/>
</dbReference>
<dbReference type="CDD" id="cd17920">
    <property type="entry name" value="DEXHc_RecQ"/>
    <property type="match status" value="1"/>
</dbReference>
<evidence type="ECO:0000256" key="1">
    <source>
        <dbReference type="ARBA" id="ARBA00004123"/>
    </source>
</evidence>
<comment type="catalytic activity">
    <reaction evidence="9 10">
        <text>Couples ATP hydrolysis with the unwinding of duplex DNA by translocating in the 3'-5' direction.</text>
        <dbReference type="EC" id="5.6.2.4"/>
    </reaction>
</comment>
<keyword evidence="3 10" id="KW-0378">Hydrolase</keyword>
<dbReference type="PROSITE" id="PS51192">
    <property type="entry name" value="HELICASE_ATP_BIND_1"/>
    <property type="match status" value="1"/>
</dbReference>
<dbReference type="GO" id="GO:0005634">
    <property type="term" value="C:nucleus"/>
    <property type="evidence" value="ECO:0007669"/>
    <property type="project" value="UniProtKB-SubCell"/>
</dbReference>
<keyword evidence="8 10" id="KW-0539">Nucleus</keyword>
<evidence type="ECO:0000313" key="13">
    <source>
        <dbReference type="EMBL" id="CAB5392291.1"/>
    </source>
</evidence>
<evidence type="ECO:0000259" key="11">
    <source>
        <dbReference type="PROSITE" id="PS51192"/>
    </source>
</evidence>
<evidence type="ECO:0000256" key="5">
    <source>
        <dbReference type="ARBA" id="ARBA00022840"/>
    </source>
</evidence>
<dbReference type="GO" id="GO:0003677">
    <property type="term" value="F:DNA binding"/>
    <property type="evidence" value="ECO:0007669"/>
    <property type="project" value="UniProtKB-KW"/>
</dbReference>
<feature type="domain" description="Helicase ATP-binding" evidence="11">
    <location>
        <begin position="47"/>
        <end position="220"/>
    </location>
</feature>
<evidence type="ECO:0000256" key="6">
    <source>
        <dbReference type="ARBA" id="ARBA00023125"/>
    </source>
</evidence>
<protein>
    <recommendedName>
        <fullName evidence="10">ATP-dependent DNA helicase</fullName>
        <ecNumber evidence="10">5.6.2.4</ecNumber>
    </recommendedName>
</protein>
<evidence type="ECO:0000256" key="2">
    <source>
        <dbReference type="ARBA" id="ARBA00022741"/>
    </source>
</evidence>
<dbReference type="GO" id="GO:0005694">
    <property type="term" value="C:chromosome"/>
    <property type="evidence" value="ECO:0007669"/>
    <property type="project" value="TreeGrafter"/>
</dbReference>
<dbReference type="Pfam" id="PF16124">
    <property type="entry name" value="RecQ_Zn_bind"/>
    <property type="match status" value="1"/>
</dbReference>
<dbReference type="GO" id="GO:0005737">
    <property type="term" value="C:cytoplasm"/>
    <property type="evidence" value="ECO:0007669"/>
    <property type="project" value="TreeGrafter"/>
</dbReference>
<dbReference type="EC" id="5.6.2.4" evidence="10"/>
<dbReference type="GO" id="GO:0043138">
    <property type="term" value="F:3'-5' DNA helicase activity"/>
    <property type="evidence" value="ECO:0007669"/>
    <property type="project" value="UniProtKB-EC"/>
</dbReference>
<reference evidence="13" key="1">
    <citation type="submission" date="2020-05" db="EMBL/GenBank/DDBJ databases">
        <authorList>
            <person name="Rincon C."/>
            <person name="Sanders R I."/>
            <person name="Robbins C."/>
            <person name="Chaturvedi A."/>
        </authorList>
    </citation>
    <scope>NUCLEOTIDE SEQUENCE</scope>
    <source>
        <strain evidence="13">CHB12</strain>
    </source>
</reference>
<dbReference type="Proteomes" id="UP000684084">
    <property type="component" value="Unassembled WGS sequence"/>
</dbReference>
<evidence type="ECO:0000256" key="9">
    <source>
        <dbReference type="ARBA" id="ARBA00034617"/>
    </source>
</evidence>